<dbReference type="EMBL" id="JBIUZV010000004">
    <property type="protein sequence ID" value="MFJ3045955.1"/>
    <property type="molecule type" value="Genomic_DNA"/>
</dbReference>
<feature type="transmembrane region" description="Helical" evidence="5">
    <location>
        <begin position="178"/>
        <end position="197"/>
    </location>
</feature>
<dbReference type="PANTHER" id="PTHR32322:SF9">
    <property type="entry name" value="AMINO-ACID METABOLITE EFFLUX PUMP-RELATED"/>
    <property type="match status" value="1"/>
</dbReference>
<dbReference type="RefSeq" id="WP_402699824.1">
    <property type="nucleotide sequence ID" value="NZ_JBIUZV010000004.1"/>
</dbReference>
<evidence type="ECO:0000313" key="8">
    <source>
        <dbReference type="Proteomes" id="UP001617427"/>
    </source>
</evidence>
<feature type="transmembrane region" description="Helical" evidence="5">
    <location>
        <begin position="36"/>
        <end position="55"/>
    </location>
</feature>
<feature type="transmembrane region" description="Helical" evidence="5">
    <location>
        <begin position="120"/>
        <end position="139"/>
    </location>
</feature>
<dbReference type="InterPro" id="IPR050638">
    <property type="entry name" value="AA-Vitamin_Transporters"/>
</dbReference>
<name>A0ABW8EWX1_9BURK</name>
<proteinExistence type="predicted"/>
<dbReference type="Proteomes" id="UP001617427">
    <property type="component" value="Unassembled WGS sequence"/>
</dbReference>
<evidence type="ECO:0000256" key="5">
    <source>
        <dbReference type="SAM" id="Phobius"/>
    </source>
</evidence>
<evidence type="ECO:0000256" key="2">
    <source>
        <dbReference type="ARBA" id="ARBA00022692"/>
    </source>
</evidence>
<keyword evidence="4 5" id="KW-0472">Membrane</keyword>
<feature type="transmembrane region" description="Helical" evidence="5">
    <location>
        <begin position="209"/>
        <end position="230"/>
    </location>
</feature>
<feature type="transmembrane region" description="Helical" evidence="5">
    <location>
        <begin position="267"/>
        <end position="286"/>
    </location>
</feature>
<sequence length="299" mass="31106">MSSSNIARLFLLAAIWGTSFMLMRIAAPVLGPMLTTFGRASLATLALLAFARSRGVPLQWRRNWQPYLVIGIANTALPFSLFAWSALYIPSSYMATMNSLAPVFTALFGFLLLGERLTAVRMASFVLGLFGVGVLVGVGPMRVDAMVILAVLASMGAALSYGFAATFTRMRGGGISPIAIAAGSQFTASLCLLPLALPSLPHALQAGTPASLLAVLVLGVVCTGLAYALFFQLISTEGATRAITVTFLIPVFASLWAWLLLDEPVTTGTVAGIAIVLAATAAALRAKPSAPRVPGKASA</sequence>
<dbReference type="Pfam" id="PF00892">
    <property type="entry name" value="EamA"/>
    <property type="match status" value="2"/>
</dbReference>
<evidence type="ECO:0000256" key="4">
    <source>
        <dbReference type="ARBA" id="ARBA00023136"/>
    </source>
</evidence>
<evidence type="ECO:0000313" key="7">
    <source>
        <dbReference type="EMBL" id="MFJ3045955.1"/>
    </source>
</evidence>
<comment type="subcellular location">
    <subcellularLocation>
        <location evidence="1">Membrane</location>
        <topology evidence="1">Multi-pass membrane protein</topology>
    </subcellularLocation>
</comment>
<protein>
    <submittedName>
        <fullName evidence="7">DMT family transporter</fullName>
    </submittedName>
</protein>
<dbReference type="SUPFAM" id="SSF103481">
    <property type="entry name" value="Multidrug resistance efflux transporter EmrE"/>
    <property type="match status" value="2"/>
</dbReference>
<dbReference type="InterPro" id="IPR037185">
    <property type="entry name" value="EmrE-like"/>
</dbReference>
<evidence type="ECO:0000256" key="3">
    <source>
        <dbReference type="ARBA" id="ARBA00022989"/>
    </source>
</evidence>
<feature type="transmembrane region" description="Helical" evidence="5">
    <location>
        <begin position="145"/>
        <end position="166"/>
    </location>
</feature>
<feature type="transmembrane region" description="Helical" evidence="5">
    <location>
        <begin position="242"/>
        <end position="261"/>
    </location>
</feature>
<feature type="transmembrane region" description="Helical" evidence="5">
    <location>
        <begin position="93"/>
        <end position="113"/>
    </location>
</feature>
<feature type="domain" description="EamA" evidence="6">
    <location>
        <begin position="9"/>
        <end position="136"/>
    </location>
</feature>
<keyword evidence="2 5" id="KW-0812">Transmembrane</keyword>
<comment type="caution">
    <text evidence="7">The sequence shown here is derived from an EMBL/GenBank/DDBJ whole genome shotgun (WGS) entry which is preliminary data.</text>
</comment>
<gene>
    <name evidence="7" type="ORF">ACIPEN_09000</name>
</gene>
<dbReference type="InterPro" id="IPR000620">
    <property type="entry name" value="EamA_dom"/>
</dbReference>
<feature type="domain" description="EamA" evidence="6">
    <location>
        <begin position="150"/>
        <end position="281"/>
    </location>
</feature>
<dbReference type="Gene3D" id="1.10.3730.20">
    <property type="match status" value="1"/>
</dbReference>
<organism evidence="7 8">
    <name type="scientific">Herbaspirillum chlorophenolicum</name>
    <dbReference type="NCBI Taxonomy" id="211589"/>
    <lineage>
        <taxon>Bacteria</taxon>
        <taxon>Pseudomonadati</taxon>
        <taxon>Pseudomonadota</taxon>
        <taxon>Betaproteobacteria</taxon>
        <taxon>Burkholderiales</taxon>
        <taxon>Oxalobacteraceae</taxon>
        <taxon>Herbaspirillum</taxon>
    </lineage>
</organism>
<feature type="transmembrane region" description="Helical" evidence="5">
    <location>
        <begin position="67"/>
        <end position="87"/>
    </location>
</feature>
<dbReference type="PANTHER" id="PTHR32322">
    <property type="entry name" value="INNER MEMBRANE TRANSPORTER"/>
    <property type="match status" value="1"/>
</dbReference>
<keyword evidence="8" id="KW-1185">Reference proteome</keyword>
<keyword evidence="3 5" id="KW-1133">Transmembrane helix</keyword>
<evidence type="ECO:0000256" key="1">
    <source>
        <dbReference type="ARBA" id="ARBA00004141"/>
    </source>
</evidence>
<reference evidence="7 8" key="1">
    <citation type="submission" date="2024-10" db="EMBL/GenBank/DDBJ databases">
        <title>The Natural Products Discovery Center: Release of the First 8490 Sequenced Strains for Exploring Actinobacteria Biosynthetic Diversity.</title>
        <authorList>
            <person name="Kalkreuter E."/>
            <person name="Kautsar S.A."/>
            <person name="Yang D."/>
            <person name="Bader C.D."/>
            <person name="Teijaro C.N."/>
            <person name="Fluegel L."/>
            <person name="Davis C.M."/>
            <person name="Simpson J.R."/>
            <person name="Lauterbach L."/>
            <person name="Steele A.D."/>
            <person name="Gui C."/>
            <person name="Meng S."/>
            <person name="Li G."/>
            <person name="Viehrig K."/>
            <person name="Ye F."/>
            <person name="Su P."/>
            <person name="Kiefer A.F."/>
            <person name="Nichols A."/>
            <person name="Cepeda A.J."/>
            <person name="Yan W."/>
            <person name="Fan B."/>
            <person name="Jiang Y."/>
            <person name="Adhikari A."/>
            <person name="Zheng C.-J."/>
            <person name="Schuster L."/>
            <person name="Cowan T.M."/>
            <person name="Smanski M.J."/>
            <person name="Chevrette M.G."/>
            <person name="De Carvalho L.P.S."/>
            <person name="Shen B."/>
        </authorList>
    </citation>
    <scope>NUCLEOTIDE SEQUENCE [LARGE SCALE GENOMIC DNA]</scope>
    <source>
        <strain evidence="7 8">NPDC087045</strain>
    </source>
</reference>
<accession>A0ABW8EWX1</accession>
<evidence type="ECO:0000259" key="6">
    <source>
        <dbReference type="Pfam" id="PF00892"/>
    </source>
</evidence>